<feature type="domain" description="Amidase" evidence="4">
    <location>
        <begin position="24"/>
        <end position="436"/>
    </location>
</feature>
<comment type="similarity">
    <text evidence="2">Belongs to the amidase family.</text>
</comment>
<dbReference type="InterPro" id="IPR036928">
    <property type="entry name" value="AS_sf"/>
</dbReference>
<dbReference type="InterPro" id="IPR020556">
    <property type="entry name" value="Amidase_CS"/>
</dbReference>
<dbReference type="Gene3D" id="3.90.1300.10">
    <property type="entry name" value="Amidase signature (AS) domain"/>
    <property type="match status" value="1"/>
</dbReference>
<evidence type="ECO:0000256" key="1">
    <source>
        <dbReference type="ARBA" id="ARBA00003871"/>
    </source>
</evidence>
<dbReference type="Proteomes" id="UP000637002">
    <property type="component" value="Unassembled WGS sequence"/>
</dbReference>
<comment type="caution">
    <text evidence="5">The sequence shown here is derived from an EMBL/GenBank/DDBJ whole genome shotgun (WGS) entry which is preliminary data.</text>
</comment>
<reference evidence="5" key="2">
    <citation type="submission" date="2020-09" db="EMBL/GenBank/DDBJ databases">
        <authorList>
            <person name="Sun Q."/>
            <person name="Zhou Y."/>
        </authorList>
    </citation>
    <scope>NUCLEOTIDE SEQUENCE</scope>
    <source>
        <strain evidence="5">CGMCC 1.12919</strain>
    </source>
</reference>
<dbReference type="Pfam" id="PF01425">
    <property type="entry name" value="Amidase"/>
    <property type="match status" value="1"/>
</dbReference>
<dbReference type="NCBIfam" id="NF005450">
    <property type="entry name" value="PRK07042.1"/>
    <property type="match status" value="1"/>
</dbReference>
<evidence type="ECO:0000313" key="5">
    <source>
        <dbReference type="EMBL" id="GGC85096.1"/>
    </source>
</evidence>
<reference evidence="5" key="1">
    <citation type="journal article" date="2014" name="Int. J. Syst. Evol. Microbiol.">
        <title>Complete genome sequence of Corynebacterium casei LMG S-19264T (=DSM 44701T), isolated from a smear-ripened cheese.</title>
        <authorList>
            <consortium name="US DOE Joint Genome Institute (JGI-PGF)"/>
            <person name="Walter F."/>
            <person name="Albersmeier A."/>
            <person name="Kalinowski J."/>
            <person name="Ruckert C."/>
        </authorList>
    </citation>
    <scope>NUCLEOTIDE SEQUENCE</scope>
    <source>
        <strain evidence="5">CGMCC 1.12919</strain>
    </source>
</reference>
<dbReference type="RefSeq" id="WP_188611775.1">
    <property type="nucleotide sequence ID" value="NZ_BMGG01000009.1"/>
</dbReference>
<accession>A0A916XLS4</accession>
<keyword evidence="6" id="KW-1185">Reference proteome</keyword>
<dbReference type="PANTHER" id="PTHR11895:SF7">
    <property type="entry name" value="GLUTAMYL-TRNA(GLN) AMIDOTRANSFERASE SUBUNIT A, MITOCHONDRIAL"/>
    <property type="match status" value="1"/>
</dbReference>
<organism evidence="5 6">
    <name type="scientific">Chelatococcus reniformis</name>
    <dbReference type="NCBI Taxonomy" id="1494448"/>
    <lineage>
        <taxon>Bacteria</taxon>
        <taxon>Pseudomonadati</taxon>
        <taxon>Pseudomonadota</taxon>
        <taxon>Alphaproteobacteria</taxon>
        <taxon>Hyphomicrobiales</taxon>
        <taxon>Chelatococcaceae</taxon>
        <taxon>Chelatococcus</taxon>
    </lineage>
</organism>
<evidence type="ECO:0000259" key="4">
    <source>
        <dbReference type="Pfam" id="PF01425"/>
    </source>
</evidence>
<protein>
    <recommendedName>
        <fullName evidence="3">Indoleacetamide hydrolase</fullName>
    </recommendedName>
</protein>
<sequence>MNAWTLSATELLAGYANGSLSPVEAMRSTLERAAAINPKLNAFFEIRGDEAMAQARAAEERWAKHAPAGPLDGVPVSIKDSVAATGWPYWRGTKARVGTVSSYDAPPTARLKEAGAIIFAKTTMPDYGLLASGISSAHGVTRNPWDLRMNTGGSSSGAAASVAAGAGALSIGSDLGGSVRLPAAQCGLFGHKPTVGLVPHLPVSTARVAGPLTRTVADGALLLSVISRPDARTGEPAGPTPARVEPLAAGGLKLGLLLDMGYGPDVEAEVAQLIEHAARLLEAQGATLATLPAPVDVDLNPVFDQIFSVRAAMERDELPPERSREALDAINRTCEAGDRLSAKAYLRAGETLDKAKASFVEALSPFDFVLAPVLPVTGFAADAAGADPEHPTWHVNFTSLINQIGWPAASICCGFTAAGLPIGLQIIAAKHRDAVILALAATYERLRGFTPGIPEI</sequence>
<dbReference type="InterPro" id="IPR023631">
    <property type="entry name" value="Amidase_dom"/>
</dbReference>
<evidence type="ECO:0000313" key="6">
    <source>
        <dbReference type="Proteomes" id="UP000637002"/>
    </source>
</evidence>
<proteinExistence type="inferred from homology"/>
<gene>
    <name evidence="5" type="ORF">GCM10010994_48710</name>
</gene>
<evidence type="ECO:0000256" key="3">
    <source>
        <dbReference type="ARBA" id="ARBA00021874"/>
    </source>
</evidence>
<name>A0A916XLS4_9HYPH</name>
<dbReference type="PROSITE" id="PS00571">
    <property type="entry name" value="AMIDASES"/>
    <property type="match status" value="1"/>
</dbReference>
<dbReference type="GO" id="GO:0003824">
    <property type="term" value="F:catalytic activity"/>
    <property type="evidence" value="ECO:0007669"/>
    <property type="project" value="InterPro"/>
</dbReference>
<evidence type="ECO:0000256" key="2">
    <source>
        <dbReference type="ARBA" id="ARBA00009199"/>
    </source>
</evidence>
<dbReference type="PANTHER" id="PTHR11895">
    <property type="entry name" value="TRANSAMIDASE"/>
    <property type="match status" value="1"/>
</dbReference>
<dbReference type="EMBL" id="BMGG01000009">
    <property type="protein sequence ID" value="GGC85096.1"/>
    <property type="molecule type" value="Genomic_DNA"/>
</dbReference>
<comment type="function">
    <text evidence="1">Hydrolyzes indole-3-acetamide (IAM) into indole-3-acetic acid (IAA).</text>
</comment>
<dbReference type="AlphaFoldDB" id="A0A916XLS4"/>
<dbReference type="InterPro" id="IPR000120">
    <property type="entry name" value="Amidase"/>
</dbReference>
<dbReference type="SUPFAM" id="SSF75304">
    <property type="entry name" value="Amidase signature (AS) enzymes"/>
    <property type="match status" value="1"/>
</dbReference>